<dbReference type="EMBL" id="QRBI01000120">
    <property type="protein sequence ID" value="RMC07228.1"/>
    <property type="molecule type" value="Genomic_DNA"/>
</dbReference>
<comment type="caution">
    <text evidence="1">The sequence shown here is derived from an EMBL/GenBank/DDBJ whole genome shotgun (WGS) entry which is preliminary data.</text>
</comment>
<proteinExistence type="predicted"/>
<dbReference type="OrthoDB" id="9427394at2759"/>
<dbReference type="STRING" id="333673.A0A3M0K2J4"/>
<dbReference type="Proteomes" id="UP000269221">
    <property type="component" value="Unassembled WGS sequence"/>
</dbReference>
<organism evidence="1 2">
    <name type="scientific">Hirundo rustica rustica</name>
    <dbReference type="NCBI Taxonomy" id="333673"/>
    <lineage>
        <taxon>Eukaryota</taxon>
        <taxon>Metazoa</taxon>
        <taxon>Chordata</taxon>
        <taxon>Craniata</taxon>
        <taxon>Vertebrata</taxon>
        <taxon>Euteleostomi</taxon>
        <taxon>Archelosauria</taxon>
        <taxon>Archosauria</taxon>
        <taxon>Dinosauria</taxon>
        <taxon>Saurischia</taxon>
        <taxon>Theropoda</taxon>
        <taxon>Coelurosauria</taxon>
        <taxon>Aves</taxon>
        <taxon>Neognathae</taxon>
        <taxon>Neoaves</taxon>
        <taxon>Telluraves</taxon>
        <taxon>Australaves</taxon>
        <taxon>Passeriformes</taxon>
        <taxon>Sylvioidea</taxon>
        <taxon>Hirundinidae</taxon>
        <taxon>Hirundo</taxon>
    </lineage>
</organism>
<evidence type="ECO:0000313" key="2">
    <source>
        <dbReference type="Proteomes" id="UP000269221"/>
    </source>
</evidence>
<dbReference type="AlphaFoldDB" id="A0A3M0K2J4"/>
<accession>A0A3M0K2J4</accession>
<evidence type="ECO:0000313" key="1">
    <source>
        <dbReference type="EMBL" id="RMC07228.1"/>
    </source>
</evidence>
<reference evidence="1 2" key="1">
    <citation type="submission" date="2018-07" db="EMBL/GenBank/DDBJ databases">
        <title>A high quality draft genome assembly of the barn swallow (H. rustica rustica).</title>
        <authorList>
            <person name="Formenti G."/>
            <person name="Chiara M."/>
            <person name="Poveda L."/>
            <person name="Francoijs K.-J."/>
            <person name="Bonisoli-Alquati A."/>
            <person name="Canova L."/>
            <person name="Gianfranceschi L."/>
            <person name="Horner D.S."/>
            <person name="Saino N."/>
        </authorList>
    </citation>
    <scope>NUCLEOTIDE SEQUENCE [LARGE SCALE GENOMIC DNA]</scope>
    <source>
        <strain evidence="1">Chelidonia</strain>
        <tissue evidence="1">Blood</tissue>
    </source>
</reference>
<sequence>MLKQVPRAAGTACFYLNAVSPEGQELFWLCDPPARRPPYRTSRILARHQLVTKIQQGLTLILLGENNRSIAVQNTWDFD</sequence>
<gene>
    <name evidence="1" type="ORF">DUI87_16684</name>
</gene>
<protein>
    <submittedName>
        <fullName evidence="1">Uncharacterized protein</fullName>
    </submittedName>
</protein>
<keyword evidence="2" id="KW-1185">Reference proteome</keyword>
<name>A0A3M0K2J4_HIRRU</name>